<dbReference type="PROSITE" id="PS51219">
    <property type="entry name" value="DPCK"/>
    <property type="match status" value="1"/>
</dbReference>
<evidence type="ECO:0000313" key="7">
    <source>
        <dbReference type="EMBL" id="ABF43423.1"/>
    </source>
</evidence>
<dbReference type="OrthoDB" id="9812943at2"/>
<keyword evidence="2 5" id="KW-0547">Nucleotide-binding</keyword>
<dbReference type="Proteomes" id="UP000002432">
    <property type="component" value="Chromosome"/>
</dbReference>
<evidence type="ECO:0000256" key="1">
    <source>
        <dbReference type="ARBA" id="ARBA00009018"/>
    </source>
</evidence>
<dbReference type="CDD" id="cd02022">
    <property type="entry name" value="DPCK"/>
    <property type="match status" value="1"/>
</dbReference>
<dbReference type="SUPFAM" id="SSF52540">
    <property type="entry name" value="P-loop containing nucleoside triphosphate hydrolases"/>
    <property type="match status" value="1"/>
</dbReference>
<accession>Q1II77</accession>
<comment type="catalytic activity">
    <reaction evidence="5">
        <text>3'-dephospho-CoA + ATP = ADP + CoA + H(+)</text>
        <dbReference type="Rhea" id="RHEA:18245"/>
        <dbReference type="ChEBI" id="CHEBI:15378"/>
        <dbReference type="ChEBI" id="CHEBI:30616"/>
        <dbReference type="ChEBI" id="CHEBI:57287"/>
        <dbReference type="ChEBI" id="CHEBI:57328"/>
        <dbReference type="ChEBI" id="CHEBI:456216"/>
        <dbReference type="EC" id="2.7.1.24"/>
    </reaction>
</comment>
<keyword evidence="5 7" id="KW-0808">Transferase</keyword>
<keyword evidence="5" id="KW-0963">Cytoplasm</keyword>
<evidence type="ECO:0000256" key="5">
    <source>
        <dbReference type="HAMAP-Rule" id="MF_00376"/>
    </source>
</evidence>
<dbReference type="UniPathway" id="UPA00241">
    <property type="reaction ID" value="UER00356"/>
</dbReference>
<evidence type="ECO:0000256" key="3">
    <source>
        <dbReference type="ARBA" id="ARBA00022840"/>
    </source>
</evidence>
<comment type="pathway">
    <text evidence="5">Cofactor biosynthesis; coenzyme A biosynthesis; CoA from (R)-pantothenate: step 5/5.</text>
</comment>
<dbReference type="HOGENOM" id="CLU_057180_0_0_0"/>
<dbReference type="NCBIfam" id="TIGR00152">
    <property type="entry name" value="dephospho-CoA kinase"/>
    <property type="match status" value="1"/>
</dbReference>
<keyword evidence="8" id="KW-1185">Reference proteome</keyword>
<organism evidence="7 8">
    <name type="scientific">Koribacter versatilis (strain Ellin345)</name>
    <dbReference type="NCBI Taxonomy" id="204669"/>
    <lineage>
        <taxon>Bacteria</taxon>
        <taxon>Pseudomonadati</taxon>
        <taxon>Acidobacteriota</taxon>
        <taxon>Terriglobia</taxon>
        <taxon>Terriglobales</taxon>
        <taxon>Candidatus Korobacteraceae</taxon>
        <taxon>Candidatus Korobacter</taxon>
    </lineage>
</organism>
<dbReference type="InterPro" id="IPR001977">
    <property type="entry name" value="Depp_CoAkinase"/>
</dbReference>
<evidence type="ECO:0000313" key="8">
    <source>
        <dbReference type="Proteomes" id="UP000002432"/>
    </source>
</evidence>
<dbReference type="HAMAP" id="MF_00376">
    <property type="entry name" value="Dephospho_CoA_kinase"/>
    <property type="match status" value="1"/>
</dbReference>
<proteinExistence type="inferred from homology"/>
<feature type="binding site" evidence="5">
    <location>
        <begin position="11"/>
        <end position="16"/>
    </location>
    <ligand>
        <name>ATP</name>
        <dbReference type="ChEBI" id="CHEBI:30616"/>
    </ligand>
</feature>
<sequence>MLRVAITGGIATGKSTIGEMFARRGAHVIQADRVAHQLMSPGNDVYDKVVAHFGREILNPDGTINRPRLAQAAFPDKVQELNNLVHPAVLDFQDRWMDKIGEEDPNAIVICEAALLFEAKGEKRYDKIIVVRTPFDTKVQRYAAKMKQRLGDARMEVLRRMNAQMSEEEKARRADYVIDNNGVLDHTEEQVEKVWLDLQEQAKLARV</sequence>
<dbReference type="EC" id="2.7.1.24" evidence="5 6"/>
<gene>
    <name evidence="5" type="primary">coaE</name>
    <name evidence="7" type="ordered locus">Acid345_4423</name>
</gene>
<evidence type="ECO:0000256" key="2">
    <source>
        <dbReference type="ARBA" id="ARBA00022741"/>
    </source>
</evidence>
<reference evidence="7 8" key="1">
    <citation type="journal article" date="2009" name="Appl. Environ. Microbiol.">
        <title>Three genomes from the phylum Acidobacteria provide insight into the lifestyles of these microorganisms in soils.</title>
        <authorList>
            <person name="Ward N.L."/>
            <person name="Challacombe J.F."/>
            <person name="Janssen P.H."/>
            <person name="Henrissat B."/>
            <person name="Coutinho P.M."/>
            <person name="Wu M."/>
            <person name="Xie G."/>
            <person name="Haft D.H."/>
            <person name="Sait M."/>
            <person name="Badger J."/>
            <person name="Barabote R.D."/>
            <person name="Bradley B."/>
            <person name="Brettin T.S."/>
            <person name="Brinkac L.M."/>
            <person name="Bruce D."/>
            <person name="Creasy T."/>
            <person name="Daugherty S.C."/>
            <person name="Davidsen T.M."/>
            <person name="DeBoy R.T."/>
            <person name="Detter J.C."/>
            <person name="Dodson R.J."/>
            <person name="Durkin A.S."/>
            <person name="Ganapathy A."/>
            <person name="Gwinn-Giglio M."/>
            <person name="Han C.S."/>
            <person name="Khouri H."/>
            <person name="Kiss H."/>
            <person name="Kothari S.P."/>
            <person name="Madupu R."/>
            <person name="Nelson K.E."/>
            <person name="Nelson W.C."/>
            <person name="Paulsen I."/>
            <person name="Penn K."/>
            <person name="Ren Q."/>
            <person name="Rosovitz M.J."/>
            <person name="Selengut J.D."/>
            <person name="Shrivastava S."/>
            <person name="Sullivan S.A."/>
            <person name="Tapia R."/>
            <person name="Thompson L.S."/>
            <person name="Watkins K.L."/>
            <person name="Yang Q."/>
            <person name="Yu C."/>
            <person name="Zafar N."/>
            <person name="Zhou L."/>
            <person name="Kuske C.R."/>
        </authorList>
    </citation>
    <scope>NUCLEOTIDE SEQUENCE [LARGE SCALE GENOMIC DNA]</scope>
    <source>
        <strain evidence="7 8">Ellin345</strain>
    </source>
</reference>
<dbReference type="RefSeq" id="WP_011525220.1">
    <property type="nucleotide sequence ID" value="NC_008009.1"/>
</dbReference>
<dbReference type="STRING" id="204669.Acid345_4423"/>
<dbReference type="GO" id="GO:0005524">
    <property type="term" value="F:ATP binding"/>
    <property type="evidence" value="ECO:0007669"/>
    <property type="project" value="UniProtKB-UniRule"/>
</dbReference>
<comment type="function">
    <text evidence="5">Catalyzes the phosphorylation of the 3'-hydroxyl group of dephosphocoenzyme A to form coenzyme A.</text>
</comment>
<dbReference type="Pfam" id="PF01121">
    <property type="entry name" value="CoaE"/>
    <property type="match status" value="1"/>
</dbReference>
<dbReference type="eggNOG" id="COG0237">
    <property type="taxonomic scope" value="Bacteria"/>
</dbReference>
<dbReference type="PANTHER" id="PTHR10695:SF46">
    <property type="entry name" value="BIFUNCTIONAL COENZYME A SYNTHASE-RELATED"/>
    <property type="match status" value="1"/>
</dbReference>
<evidence type="ECO:0000256" key="6">
    <source>
        <dbReference type="NCBIfam" id="TIGR00152"/>
    </source>
</evidence>
<dbReference type="GO" id="GO:0005737">
    <property type="term" value="C:cytoplasm"/>
    <property type="evidence" value="ECO:0007669"/>
    <property type="project" value="UniProtKB-SubCell"/>
</dbReference>
<name>Q1II77_KORVE</name>
<dbReference type="InterPro" id="IPR027417">
    <property type="entry name" value="P-loop_NTPase"/>
</dbReference>
<dbReference type="GO" id="GO:0015937">
    <property type="term" value="P:coenzyme A biosynthetic process"/>
    <property type="evidence" value="ECO:0007669"/>
    <property type="project" value="UniProtKB-UniRule"/>
</dbReference>
<dbReference type="EnsemblBacteria" id="ABF43423">
    <property type="protein sequence ID" value="ABF43423"/>
    <property type="gene ID" value="Acid345_4423"/>
</dbReference>
<evidence type="ECO:0000256" key="4">
    <source>
        <dbReference type="ARBA" id="ARBA00022993"/>
    </source>
</evidence>
<dbReference type="AlphaFoldDB" id="Q1II77"/>
<dbReference type="GO" id="GO:0004140">
    <property type="term" value="F:dephospho-CoA kinase activity"/>
    <property type="evidence" value="ECO:0007669"/>
    <property type="project" value="UniProtKB-UniRule"/>
</dbReference>
<dbReference type="KEGG" id="aba:Acid345_4423"/>
<dbReference type="PANTHER" id="PTHR10695">
    <property type="entry name" value="DEPHOSPHO-COA KINASE-RELATED"/>
    <property type="match status" value="1"/>
</dbReference>
<protein>
    <recommendedName>
        <fullName evidence="5 6">Dephospho-CoA kinase</fullName>
        <ecNumber evidence="5 6">2.7.1.24</ecNumber>
    </recommendedName>
    <alternativeName>
        <fullName evidence="5">Dephosphocoenzyme A kinase</fullName>
    </alternativeName>
</protein>
<comment type="subcellular location">
    <subcellularLocation>
        <location evidence="5">Cytoplasm</location>
    </subcellularLocation>
</comment>
<keyword evidence="4 5" id="KW-0173">Coenzyme A biosynthesis</keyword>
<dbReference type="EMBL" id="CP000360">
    <property type="protein sequence ID" value="ABF43423.1"/>
    <property type="molecule type" value="Genomic_DNA"/>
</dbReference>
<keyword evidence="5 7" id="KW-0418">Kinase</keyword>
<comment type="similarity">
    <text evidence="1 5">Belongs to the CoaE family.</text>
</comment>
<keyword evidence="3 5" id="KW-0067">ATP-binding</keyword>
<dbReference type="Gene3D" id="3.40.50.300">
    <property type="entry name" value="P-loop containing nucleotide triphosphate hydrolases"/>
    <property type="match status" value="1"/>
</dbReference>